<dbReference type="STRING" id="1237149.C900_04839"/>
<sequence length="54" mass="5617">MEDAVDVPPLKNYIPARGLNALILATGAHAAAAGAALNAGVYVAEFFICRFKGR</sequence>
<evidence type="ECO:0000313" key="3">
    <source>
        <dbReference type="Proteomes" id="UP000011135"/>
    </source>
</evidence>
<gene>
    <name evidence="2" type="ORF">C900_04839</name>
</gene>
<keyword evidence="1" id="KW-0472">Membrane</keyword>
<dbReference type="Proteomes" id="UP000011135">
    <property type="component" value="Unassembled WGS sequence"/>
</dbReference>
<keyword evidence="1" id="KW-1133">Transmembrane helix</keyword>
<evidence type="ECO:0000256" key="1">
    <source>
        <dbReference type="SAM" id="Phobius"/>
    </source>
</evidence>
<keyword evidence="3" id="KW-1185">Reference proteome</keyword>
<accession>L8JQ43</accession>
<evidence type="ECO:0000313" key="2">
    <source>
        <dbReference type="EMBL" id="ELR69614.1"/>
    </source>
</evidence>
<proteinExistence type="predicted"/>
<feature type="transmembrane region" description="Helical" evidence="1">
    <location>
        <begin position="20"/>
        <end position="44"/>
    </location>
</feature>
<keyword evidence="1" id="KW-0812">Transmembrane</keyword>
<organism evidence="2 3">
    <name type="scientific">Fulvivirga imtechensis AK7</name>
    <dbReference type="NCBI Taxonomy" id="1237149"/>
    <lineage>
        <taxon>Bacteria</taxon>
        <taxon>Pseudomonadati</taxon>
        <taxon>Bacteroidota</taxon>
        <taxon>Cytophagia</taxon>
        <taxon>Cytophagales</taxon>
        <taxon>Fulvivirgaceae</taxon>
        <taxon>Fulvivirga</taxon>
    </lineage>
</organism>
<dbReference type="EMBL" id="AMZN01000070">
    <property type="protein sequence ID" value="ELR69614.1"/>
    <property type="molecule type" value="Genomic_DNA"/>
</dbReference>
<reference evidence="2 3" key="1">
    <citation type="submission" date="2012-12" db="EMBL/GenBank/DDBJ databases">
        <title>Genome assembly of Fulvivirga imtechensis AK7.</title>
        <authorList>
            <person name="Nupur N."/>
            <person name="Khatri I."/>
            <person name="Kumar R."/>
            <person name="Subramanian S."/>
            <person name="Pinnaka A."/>
        </authorList>
    </citation>
    <scope>NUCLEOTIDE SEQUENCE [LARGE SCALE GENOMIC DNA]</scope>
    <source>
        <strain evidence="2 3">AK7</strain>
    </source>
</reference>
<protein>
    <submittedName>
        <fullName evidence="2">Uncharacterized protein</fullName>
    </submittedName>
</protein>
<name>L8JQ43_9BACT</name>
<comment type="caution">
    <text evidence="2">The sequence shown here is derived from an EMBL/GenBank/DDBJ whole genome shotgun (WGS) entry which is preliminary data.</text>
</comment>
<dbReference type="AlphaFoldDB" id="L8JQ43"/>